<name>A0A0M2RBC0_STUST</name>
<feature type="chain" id="PRO_5014233512" description="Pentapeptide MXKDX repeat protein" evidence="2">
    <location>
        <begin position="31"/>
        <end position="100"/>
    </location>
</feature>
<reference evidence="3 5" key="1">
    <citation type="submission" date="2016-05" db="EMBL/GenBank/DDBJ databases">
        <title>Genome sequence of Pseudomonas stutzeri 273 and identification of the exopolysaccharide biosynthesis locus.</title>
        <authorList>
            <person name="Wu S."/>
            <person name="Sun C."/>
        </authorList>
    </citation>
    <scope>NUCLEOTIDE SEQUENCE [LARGE SCALE GENOMIC DNA]</scope>
    <source>
        <strain evidence="3 5">273</strain>
    </source>
</reference>
<reference evidence="4" key="2">
    <citation type="submission" date="2020-02" db="EMBL/GenBank/DDBJ databases">
        <title>Synteny-based analysis reveals conserved mechanism for high triclosan tolerance in Pseudomonas, as well as instances of horizontal transfer.</title>
        <authorList>
            <person name="Mcfarland A.G."/>
            <person name="Bertucci H.K."/>
            <person name="Litmann E."/>
            <person name="Shen J."/>
            <person name="Huttenhower C."/>
            <person name="Hartmann E.M."/>
        </authorList>
    </citation>
    <scope>NUCLEOTIDE SEQUENCE</scope>
    <source>
        <strain evidence="4">109A1</strain>
    </source>
</reference>
<evidence type="ECO:0000256" key="1">
    <source>
        <dbReference type="SAM" id="MobiDB-lite"/>
    </source>
</evidence>
<feature type="compositionally biased region" description="Basic and acidic residues" evidence="1">
    <location>
        <begin position="62"/>
        <end position="100"/>
    </location>
</feature>
<gene>
    <name evidence="4" type="ORF">G7024_22825</name>
    <name evidence="3" type="ORF">PS273GM_06865</name>
</gene>
<evidence type="ECO:0000256" key="2">
    <source>
        <dbReference type="SAM" id="SignalP"/>
    </source>
</evidence>
<dbReference type="EMBL" id="JAAMRD010000029">
    <property type="protein sequence ID" value="MBA1307224.1"/>
    <property type="molecule type" value="Genomic_DNA"/>
</dbReference>
<dbReference type="PATRIC" id="fig|316.104.peg.4326"/>
<dbReference type="Proteomes" id="UP001138621">
    <property type="component" value="Unassembled WGS sequence"/>
</dbReference>
<organism evidence="4 6">
    <name type="scientific">Stutzerimonas stutzeri</name>
    <name type="common">Pseudomonas stutzeri</name>
    <dbReference type="NCBI Taxonomy" id="316"/>
    <lineage>
        <taxon>Bacteria</taxon>
        <taxon>Pseudomonadati</taxon>
        <taxon>Pseudomonadota</taxon>
        <taxon>Gammaproteobacteria</taxon>
        <taxon>Pseudomonadales</taxon>
        <taxon>Pseudomonadaceae</taxon>
        <taxon>Stutzerimonas</taxon>
    </lineage>
</organism>
<feature type="region of interest" description="Disordered" evidence="1">
    <location>
        <begin position="31"/>
        <end position="100"/>
    </location>
</feature>
<dbReference type="OrthoDB" id="6897642at2"/>
<dbReference type="RefSeq" id="WP_014822233.1">
    <property type="nucleotide sequence ID" value="NZ_CP015641.1"/>
</dbReference>
<evidence type="ECO:0000313" key="6">
    <source>
        <dbReference type="Proteomes" id="UP001138621"/>
    </source>
</evidence>
<evidence type="ECO:0000313" key="5">
    <source>
        <dbReference type="Proteomes" id="UP000077787"/>
    </source>
</evidence>
<keyword evidence="2" id="KW-0732">Signal</keyword>
<evidence type="ECO:0000313" key="3">
    <source>
        <dbReference type="EMBL" id="ANF24892.1"/>
    </source>
</evidence>
<feature type="signal peptide" evidence="2">
    <location>
        <begin position="1"/>
        <end position="30"/>
    </location>
</feature>
<accession>A0A0M2RBC0</accession>
<dbReference type="EMBL" id="CP015641">
    <property type="protein sequence ID" value="ANF24892.1"/>
    <property type="molecule type" value="Genomic_DNA"/>
</dbReference>
<dbReference type="Proteomes" id="UP000077787">
    <property type="component" value="Chromosome"/>
</dbReference>
<proteinExistence type="predicted"/>
<dbReference type="GeneID" id="75211884"/>
<sequence>MGNFMKRKTLIGSALMFSLLGVMNISAAFAEQTHDQHKQPSASSQNSGNKPASQTQGSSNSEMDHGDMGHGSMDHGEMDHGKMDHDPKATGTEVDSHHDH</sequence>
<feature type="compositionally biased region" description="Polar residues" evidence="1">
    <location>
        <begin position="39"/>
        <end position="61"/>
    </location>
</feature>
<evidence type="ECO:0008006" key="7">
    <source>
        <dbReference type="Google" id="ProtNLM"/>
    </source>
</evidence>
<protein>
    <recommendedName>
        <fullName evidence="7">Pentapeptide MXKDX repeat protein</fullName>
    </recommendedName>
</protein>
<dbReference type="AlphaFoldDB" id="A0A0M2RBC0"/>
<evidence type="ECO:0000313" key="4">
    <source>
        <dbReference type="EMBL" id="MBA1307224.1"/>
    </source>
</evidence>